<feature type="region of interest" description="Disordered" evidence="1">
    <location>
        <begin position="1"/>
        <end position="21"/>
    </location>
</feature>
<organism evidence="3 4">
    <name type="scientific">Inquilinus ginsengisoli</name>
    <dbReference type="NCBI Taxonomy" id="363840"/>
    <lineage>
        <taxon>Bacteria</taxon>
        <taxon>Pseudomonadati</taxon>
        <taxon>Pseudomonadota</taxon>
        <taxon>Alphaproteobacteria</taxon>
        <taxon>Rhodospirillales</taxon>
        <taxon>Rhodospirillaceae</taxon>
        <taxon>Inquilinus</taxon>
    </lineage>
</organism>
<dbReference type="EMBL" id="JAVDPW010000005">
    <property type="protein sequence ID" value="MDR6290607.1"/>
    <property type="molecule type" value="Genomic_DNA"/>
</dbReference>
<reference evidence="3 4" key="1">
    <citation type="submission" date="2023-07" db="EMBL/GenBank/DDBJ databases">
        <title>Sorghum-associated microbial communities from plants grown in Nebraska, USA.</title>
        <authorList>
            <person name="Schachtman D."/>
        </authorList>
    </citation>
    <scope>NUCLEOTIDE SEQUENCE [LARGE SCALE GENOMIC DNA]</scope>
    <source>
        <strain evidence="3 4">584</strain>
    </source>
</reference>
<evidence type="ECO:0000256" key="1">
    <source>
        <dbReference type="SAM" id="MobiDB-lite"/>
    </source>
</evidence>
<keyword evidence="2" id="KW-0812">Transmembrane</keyword>
<evidence type="ECO:0000313" key="4">
    <source>
        <dbReference type="Proteomes" id="UP001262410"/>
    </source>
</evidence>
<gene>
    <name evidence="3" type="ORF">E9232_003133</name>
</gene>
<comment type="caution">
    <text evidence="3">The sequence shown here is derived from an EMBL/GenBank/DDBJ whole genome shotgun (WGS) entry which is preliminary data.</text>
</comment>
<feature type="transmembrane region" description="Helical" evidence="2">
    <location>
        <begin position="26"/>
        <end position="46"/>
    </location>
</feature>
<name>A0ABU1JQL8_9PROT</name>
<keyword evidence="2" id="KW-1133">Transmembrane helix</keyword>
<dbReference type="RefSeq" id="WP_309795142.1">
    <property type="nucleotide sequence ID" value="NZ_JAVDPW010000005.1"/>
</dbReference>
<evidence type="ECO:0000256" key="2">
    <source>
        <dbReference type="SAM" id="Phobius"/>
    </source>
</evidence>
<feature type="compositionally biased region" description="Basic and acidic residues" evidence="1">
    <location>
        <begin position="1"/>
        <end position="11"/>
    </location>
</feature>
<accession>A0ABU1JQL8</accession>
<proteinExistence type="predicted"/>
<evidence type="ECO:0000313" key="3">
    <source>
        <dbReference type="EMBL" id="MDR6290607.1"/>
    </source>
</evidence>
<keyword evidence="2" id="KW-0472">Membrane</keyword>
<dbReference type="Proteomes" id="UP001262410">
    <property type="component" value="Unassembled WGS sequence"/>
</dbReference>
<sequence>MALSRIEDHTDGVAPASEKSSDLRSLLTVGGISAAGLGVSLVALFGPPGSDLSIALTIVTAVGAVAAIGAGFVLASIASRR</sequence>
<keyword evidence="4" id="KW-1185">Reference proteome</keyword>
<protein>
    <submittedName>
        <fullName evidence="3">Flippase GtrA</fullName>
    </submittedName>
</protein>
<feature type="transmembrane region" description="Helical" evidence="2">
    <location>
        <begin position="52"/>
        <end position="78"/>
    </location>
</feature>